<dbReference type="GO" id="GO:0051213">
    <property type="term" value="F:dioxygenase activity"/>
    <property type="evidence" value="ECO:0007669"/>
    <property type="project" value="UniProtKB-KW"/>
</dbReference>
<dbReference type="PANTHER" id="PTHR36503">
    <property type="entry name" value="BLR2520 PROTEIN"/>
    <property type="match status" value="1"/>
</dbReference>
<evidence type="ECO:0000313" key="2">
    <source>
        <dbReference type="EMBL" id="MBB6690975.1"/>
    </source>
</evidence>
<accession>A0A841TS35</accession>
<dbReference type="Pfam" id="PF00903">
    <property type="entry name" value="Glyoxalase"/>
    <property type="match status" value="1"/>
</dbReference>
<gene>
    <name evidence="2" type="ORF">H7B90_06105</name>
</gene>
<reference evidence="2 3" key="1">
    <citation type="submission" date="2020-08" db="EMBL/GenBank/DDBJ databases">
        <title>Cohnella phylogeny.</title>
        <authorList>
            <person name="Dunlap C."/>
        </authorList>
    </citation>
    <scope>NUCLEOTIDE SEQUENCE [LARGE SCALE GENOMIC DNA]</scope>
    <source>
        <strain evidence="2 3">DSM 25239</strain>
    </source>
</reference>
<evidence type="ECO:0000313" key="3">
    <source>
        <dbReference type="Proteomes" id="UP000553776"/>
    </source>
</evidence>
<comment type="caution">
    <text evidence="2">The sequence shown here is derived from an EMBL/GenBank/DDBJ whole genome shotgun (WGS) entry which is preliminary data.</text>
</comment>
<keyword evidence="3" id="KW-1185">Reference proteome</keyword>
<dbReference type="SUPFAM" id="SSF54593">
    <property type="entry name" value="Glyoxalase/Bleomycin resistance protein/Dihydroxybiphenyl dioxygenase"/>
    <property type="match status" value="1"/>
</dbReference>
<dbReference type="Gene3D" id="3.10.180.10">
    <property type="entry name" value="2,3-Dihydroxybiphenyl 1,2-Dioxygenase, domain 1"/>
    <property type="match status" value="1"/>
</dbReference>
<dbReference type="Proteomes" id="UP000553776">
    <property type="component" value="Unassembled WGS sequence"/>
</dbReference>
<evidence type="ECO:0000259" key="1">
    <source>
        <dbReference type="Pfam" id="PF00903"/>
    </source>
</evidence>
<proteinExistence type="predicted"/>
<dbReference type="EMBL" id="JACJVR010000019">
    <property type="protein sequence ID" value="MBB6690975.1"/>
    <property type="molecule type" value="Genomic_DNA"/>
</dbReference>
<feature type="domain" description="Glyoxalase/fosfomycin resistance/dioxygenase" evidence="1">
    <location>
        <begin position="64"/>
        <end position="109"/>
    </location>
</feature>
<dbReference type="InterPro" id="IPR004360">
    <property type="entry name" value="Glyas_Fos-R_dOase_dom"/>
</dbReference>
<keyword evidence="2" id="KW-0223">Dioxygenase</keyword>
<protein>
    <submittedName>
        <fullName evidence="2">Extradiol dioxygenase</fullName>
    </submittedName>
</protein>
<dbReference type="InterPro" id="IPR029068">
    <property type="entry name" value="Glyas_Bleomycin-R_OHBP_Dase"/>
</dbReference>
<organism evidence="2 3">
    <name type="scientific">Cohnella xylanilytica</name>
    <dbReference type="NCBI Taxonomy" id="557555"/>
    <lineage>
        <taxon>Bacteria</taxon>
        <taxon>Bacillati</taxon>
        <taxon>Bacillota</taxon>
        <taxon>Bacilli</taxon>
        <taxon>Bacillales</taxon>
        <taxon>Paenibacillaceae</taxon>
        <taxon>Cohnella</taxon>
    </lineage>
</organism>
<dbReference type="PANTHER" id="PTHR36503:SF2">
    <property type="entry name" value="BLR2408 PROTEIN"/>
    <property type="match status" value="1"/>
</dbReference>
<dbReference type="AlphaFoldDB" id="A0A841TS35"/>
<sequence length="122" mass="13317">MEFYDSLGFACHPCPNGTEEAASLVVGDSKVLVMLFPETTFLAFTGHAVADARRAAEVLLSIDAGSREEVDELVRKAAEAGGFVFGEPRERQGWMYGAGFADPDGHRWTVLHMDEARIPLTE</sequence>
<name>A0A841TS35_9BACL</name>
<keyword evidence="2" id="KW-0560">Oxidoreductase</keyword>